<dbReference type="GO" id="GO:0006355">
    <property type="term" value="P:regulation of DNA-templated transcription"/>
    <property type="evidence" value="ECO:0007669"/>
    <property type="project" value="InterPro"/>
</dbReference>
<proteinExistence type="predicted"/>
<dbReference type="Pfam" id="PF07818">
    <property type="entry name" value="HCNGP"/>
    <property type="match status" value="1"/>
</dbReference>
<reference evidence="1 2" key="1">
    <citation type="journal article" date="2019" name="Sci. Rep.">
        <title>Nanopore sequencing improves the draft genome of the human pathogenic amoeba Naegleria fowleri.</title>
        <authorList>
            <person name="Liechti N."/>
            <person name="Schurch N."/>
            <person name="Bruggmann R."/>
            <person name="Wittwer M."/>
        </authorList>
    </citation>
    <scope>NUCLEOTIDE SEQUENCE [LARGE SCALE GENOMIC DNA]</scope>
    <source>
        <strain evidence="1 2">ATCC 30894</strain>
    </source>
</reference>
<dbReference type="EMBL" id="VFQX01000029">
    <property type="protein sequence ID" value="KAF0978542.1"/>
    <property type="molecule type" value="Genomic_DNA"/>
</dbReference>
<dbReference type="RefSeq" id="XP_044563255.1">
    <property type="nucleotide sequence ID" value="XM_044705548.1"/>
</dbReference>
<dbReference type="Proteomes" id="UP000444721">
    <property type="component" value="Unassembled WGS sequence"/>
</dbReference>
<dbReference type="AlphaFoldDB" id="A0A6A5BV81"/>
<dbReference type="VEuPathDB" id="AmoebaDB:NF0007480"/>
<keyword evidence="2" id="KW-1185">Reference proteome</keyword>
<organism evidence="1 2">
    <name type="scientific">Naegleria fowleri</name>
    <name type="common">Brain eating amoeba</name>
    <dbReference type="NCBI Taxonomy" id="5763"/>
    <lineage>
        <taxon>Eukaryota</taxon>
        <taxon>Discoba</taxon>
        <taxon>Heterolobosea</taxon>
        <taxon>Tetramitia</taxon>
        <taxon>Eutetramitia</taxon>
        <taxon>Vahlkampfiidae</taxon>
        <taxon>Naegleria</taxon>
    </lineage>
</organism>
<dbReference type="OMA" id="DEYGTNT"/>
<dbReference type="InterPro" id="IPR012479">
    <property type="entry name" value="SAP30BP"/>
</dbReference>
<evidence type="ECO:0008006" key="3">
    <source>
        <dbReference type="Google" id="ProtNLM"/>
    </source>
</evidence>
<accession>A0A6A5BV81</accession>
<name>A0A6A5BV81_NAEFO</name>
<dbReference type="VEuPathDB" id="AmoebaDB:FDP41_002362"/>
<evidence type="ECO:0000313" key="2">
    <source>
        <dbReference type="Proteomes" id="UP000444721"/>
    </source>
</evidence>
<dbReference type="OrthoDB" id="1714508at2759"/>
<gene>
    <name evidence="1" type="ORF">FDP41_002362</name>
</gene>
<protein>
    <recommendedName>
        <fullName evidence="3">HCNGP-like protein</fullName>
    </recommendedName>
</protein>
<dbReference type="VEuPathDB" id="AmoebaDB:NfTy_042230"/>
<sequence>MSEKKAASSSSEDALFVDPLQIKIKNFLEKAKTVNLLENLKSQRQFHNPEILNKIMKEFSLSDEYGTNTPEHLYTPVDLNNYKELCKKRQQDQEKQNFIQMQKAKYRK</sequence>
<comment type="caution">
    <text evidence="1">The sequence shown here is derived from an EMBL/GenBank/DDBJ whole genome shotgun (WGS) entry which is preliminary data.</text>
</comment>
<evidence type="ECO:0000313" key="1">
    <source>
        <dbReference type="EMBL" id="KAF0978542.1"/>
    </source>
</evidence>
<dbReference type="GeneID" id="68109580"/>